<feature type="transmembrane region" description="Helical" evidence="1">
    <location>
        <begin position="72"/>
        <end position="94"/>
    </location>
</feature>
<feature type="transmembrane region" description="Helical" evidence="1">
    <location>
        <begin position="100"/>
        <end position="123"/>
    </location>
</feature>
<dbReference type="RefSeq" id="WP_171778962.1">
    <property type="nucleotide sequence ID" value="NZ_CP045273.1"/>
</dbReference>
<dbReference type="Proteomes" id="UP000501076">
    <property type="component" value="Plasmid pFDU301A"/>
</dbReference>
<keyword evidence="1" id="KW-1133">Transmembrane helix</keyword>
<reference evidence="2 3" key="1">
    <citation type="submission" date="2019-10" db="EMBL/GenBank/DDBJ databases">
        <title>Complete genome sequences for adaption low water activity.</title>
        <authorList>
            <person name="Zhao L."/>
            <person name="Zhong J."/>
        </authorList>
    </citation>
    <scope>NUCLEOTIDE SEQUENCE [LARGE SCALE GENOMIC DNA]</scope>
    <source>
        <strain evidence="2 3">FDU301</strain>
        <plasmid evidence="3">pfdu301a</plasmid>
    </source>
</reference>
<organism evidence="2 3">
    <name type="scientific">Priestia megaterium</name>
    <name type="common">Bacillus megaterium</name>
    <dbReference type="NCBI Taxonomy" id="1404"/>
    <lineage>
        <taxon>Bacteria</taxon>
        <taxon>Bacillati</taxon>
        <taxon>Bacillota</taxon>
        <taxon>Bacilli</taxon>
        <taxon>Bacillales</taxon>
        <taxon>Bacillaceae</taxon>
        <taxon>Priestia</taxon>
    </lineage>
</organism>
<evidence type="ECO:0000313" key="2">
    <source>
        <dbReference type="EMBL" id="QJX80962.1"/>
    </source>
</evidence>
<keyword evidence="1" id="KW-0812">Transmembrane</keyword>
<gene>
    <name evidence="2" type="ORF">FDZ14_33265</name>
</gene>
<keyword evidence="1" id="KW-0472">Membrane</keyword>
<evidence type="ECO:0000256" key="1">
    <source>
        <dbReference type="SAM" id="Phobius"/>
    </source>
</evidence>
<evidence type="ECO:0000313" key="3">
    <source>
        <dbReference type="Proteomes" id="UP000501076"/>
    </source>
</evidence>
<feature type="transmembrane region" description="Helical" evidence="1">
    <location>
        <begin position="42"/>
        <end position="60"/>
    </location>
</feature>
<geneLocation type="plasmid" evidence="3">
    <name>pfdu301a</name>
</geneLocation>
<dbReference type="AlphaFoldDB" id="A0A6M6E1Y8"/>
<proteinExistence type="predicted"/>
<sequence>MFRQPKFYVLALLLIAFFGPWYSDFGGDVSGFSVPWFEGKPFLFILYLSPFFAIRSILLIRKGKDPHLNYPFAAIPILYFLFFMHYPDGVIMIATYSYPWGWITFILCIIMVLQSISILKIFVKEKKASIQKAYKKL</sequence>
<keyword evidence="2" id="KW-0614">Plasmid</keyword>
<protein>
    <submittedName>
        <fullName evidence="2">Uncharacterized protein</fullName>
    </submittedName>
</protein>
<dbReference type="EMBL" id="CP045273">
    <property type="protein sequence ID" value="QJX80962.1"/>
    <property type="molecule type" value="Genomic_DNA"/>
</dbReference>
<accession>A0A6M6E1Y8</accession>
<name>A0A6M6E1Y8_PRIMG</name>